<keyword evidence="1" id="KW-0645">Protease</keyword>
<keyword evidence="3" id="KW-0805">Transcription regulation</keyword>
<accession>A0A239H1G2</accession>
<keyword evidence="8" id="KW-1185">Reference proteome</keyword>
<dbReference type="GO" id="GO:0004252">
    <property type="term" value="F:serine-type endopeptidase activity"/>
    <property type="evidence" value="ECO:0007669"/>
    <property type="project" value="InterPro"/>
</dbReference>
<dbReference type="AlphaFoldDB" id="A0A239H1G2"/>
<evidence type="ECO:0000256" key="3">
    <source>
        <dbReference type="ARBA" id="ARBA00023015"/>
    </source>
</evidence>
<dbReference type="InterPro" id="IPR039418">
    <property type="entry name" value="LexA-like"/>
</dbReference>
<evidence type="ECO:0000313" key="7">
    <source>
        <dbReference type="EMBL" id="SNS75011.1"/>
    </source>
</evidence>
<dbReference type="EMBL" id="FZOS01000014">
    <property type="protein sequence ID" value="SNS75011.1"/>
    <property type="molecule type" value="Genomic_DNA"/>
</dbReference>
<dbReference type="CDD" id="cd06529">
    <property type="entry name" value="S24_LexA-like"/>
    <property type="match status" value="1"/>
</dbReference>
<dbReference type="Pfam" id="PF00717">
    <property type="entry name" value="Peptidase_S24"/>
    <property type="match status" value="1"/>
</dbReference>
<dbReference type="PROSITE" id="PS00501">
    <property type="entry name" value="SPASE_I_1"/>
    <property type="match status" value="1"/>
</dbReference>
<reference evidence="8" key="1">
    <citation type="submission" date="2017-06" db="EMBL/GenBank/DDBJ databases">
        <authorList>
            <person name="Varghese N."/>
            <person name="Submissions S."/>
        </authorList>
    </citation>
    <scope>NUCLEOTIDE SEQUENCE [LARGE SCALE GENOMIC DNA]</scope>
    <source>
        <strain evidence="8">LNB2</strain>
    </source>
</reference>
<dbReference type="InterPro" id="IPR015927">
    <property type="entry name" value="Peptidase_S24_S26A/B/C"/>
</dbReference>
<dbReference type="GO" id="GO:0006508">
    <property type="term" value="P:proteolysis"/>
    <property type="evidence" value="ECO:0007669"/>
    <property type="project" value="UniProtKB-KW"/>
</dbReference>
<organism evidence="7 8">
    <name type="scientific">Edaphosphingomonas laterariae</name>
    <dbReference type="NCBI Taxonomy" id="861865"/>
    <lineage>
        <taxon>Bacteria</taxon>
        <taxon>Pseudomonadati</taxon>
        <taxon>Pseudomonadota</taxon>
        <taxon>Alphaproteobacteria</taxon>
        <taxon>Sphingomonadales</taxon>
        <taxon>Rhizorhabdaceae</taxon>
        <taxon>Edaphosphingomonas</taxon>
    </lineage>
</organism>
<sequence length="232" mass="25232">MADADPRATLEALVRERGEDYASLSRMLGRNPAYIQQFIKRGTPRKLDEADRAALARYFGVDEALLGGPARPAGPRVATAERGGSRRTSEFVAVPRLAVRASAGPGTLDAELSEDRRGDRRFAFDAGWLRALAPGGPVGLSLIRVEGDSMLPTLADGDDILVDRGDGADRLRDGVYVLRVDDVLLVKRLLIQPADRRVTVASDNPAYPPLADCDPHDIHIVGRVVWGGRRFR</sequence>
<dbReference type="GO" id="GO:0003677">
    <property type="term" value="F:DNA binding"/>
    <property type="evidence" value="ECO:0007669"/>
    <property type="project" value="UniProtKB-KW"/>
</dbReference>
<dbReference type="GO" id="GO:0016020">
    <property type="term" value="C:membrane"/>
    <property type="evidence" value="ECO:0007669"/>
    <property type="project" value="InterPro"/>
</dbReference>
<evidence type="ECO:0000256" key="1">
    <source>
        <dbReference type="ARBA" id="ARBA00022670"/>
    </source>
</evidence>
<keyword evidence="4" id="KW-0238">DNA-binding</keyword>
<evidence type="ECO:0000259" key="6">
    <source>
        <dbReference type="Pfam" id="PF00717"/>
    </source>
</evidence>
<evidence type="ECO:0000313" key="8">
    <source>
        <dbReference type="Proteomes" id="UP000198281"/>
    </source>
</evidence>
<keyword evidence="2" id="KW-0378">Hydrolase</keyword>
<dbReference type="Gene3D" id="2.10.109.10">
    <property type="entry name" value="Umud Fragment, subunit A"/>
    <property type="match status" value="1"/>
</dbReference>
<protein>
    <submittedName>
        <fullName evidence="7">Phage repressor protein C, contains Cro/C1-type HTH and peptisase s24 domains</fullName>
    </submittedName>
</protein>
<gene>
    <name evidence="7" type="ORF">SAMN06295912_11479</name>
</gene>
<dbReference type="SUPFAM" id="SSF51306">
    <property type="entry name" value="LexA/Signal peptidase"/>
    <property type="match status" value="1"/>
</dbReference>
<feature type="domain" description="Peptidase S24/S26A/S26B/S26C" evidence="6">
    <location>
        <begin position="101"/>
        <end position="225"/>
    </location>
</feature>
<dbReference type="InterPro" id="IPR019756">
    <property type="entry name" value="Pept_S26A_signal_pept_1_Ser-AS"/>
</dbReference>
<proteinExistence type="predicted"/>
<dbReference type="InterPro" id="IPR036286">
    <property type="entry name" value="LexA/Signal_pep-like_sf"/>
</dbReference>
<evidence type="ECO:0000256" key="4">
    <source>
        <dbReference type="ARBA" id="ARBA00023125"/>
    </source>
</evidence>
<keyword evidence="5" id="KW-0804">Transcription</keyword>
<evidence type="ECO:0000256" key="5">
    <source>
        <dbReference type="ARBA" id="ARBA00023163"/>
    </source>
</evidence>
<name>A0A239H1G2_9SPHN</name>
<dbReference type="OrthoDB" id="528805at2"/>
<dbReference type="RefSeq" id="WP_089220113.1">
    <property type="nucleotide sequence ID" value="NZ_FZOS01000014.1"/>
</dbReference>
<evidence type="ECO:0000256" key="2">
    <source>
        <dbReference type="ARBA" id="ARBA00022801"/>
    </source>
</evidence>
<dbReference type="PANTHER" id="PTHR40661">
    <property type="match status" value="1"/>
</dbReference>
<dbReference type="Proteomes" id="UP000198281">
    <property type="component" value="Unassembled WGS sequence"/>
</dbReference>
<dbReference type="PANTHER" id="PTHR40661:SF3">
    <property type="entry name" value="FELS-1 PROPHAGE TRANSCRIPTIONAL REGULATOR"/>
    <property type="match status" value="1"/>
</dbReference>